<gene>
    <name evidence="2" type="ORF">Afe05nite_85950</name>
</gene>
<sequence>MTVTVNPTPRAICKIHSRYQKGCTDCRSRNAEFARTRYRLIAYGHWQPRTVVDAGEVRAHLSRLQESGLSCRVIAAKSNVAPTVVSRIAAGRQPRAYASTAAALLAVDPAPAPDTKVSSLGTARRLQALMAIGWDAHSLAERLDVHYQQVRKWRYRYRDRIPYRHHAAIAALYRELECRPGPAEKARAQARVQGYMPPVCWDDDGDIDDPVGRPRGLRKTTTHERRAA</sequence>
<keyword evidence="3" id="KW-1185">Reference proteome</keyword>
<name>A0A919MLE9_9ACTN</name>
<evidence type="ECO:0000256" key="1">
    <source>
        <dbReference type="SAM" id="MobiDB-lite"/>
    </source>
</evidence>
<organism evidence="2 3">
    <name type="scientific">Paractinoplanes ferrugineus</name>
    <dbReference type="NCBI Taxonomy" id="113564"/>
    <lineage>
        <taxon>Bacteria</taxon>
        <taxon>Bacillati</taxon>
        <taxon>Actinomycetota</taxon>
        <taxon>Actinomycetes</taxon>
        <taxon>Micromonosporales</taxon>
        <taxon>Micromonosporaceae</taxon>
        <taxon>Paractinoplanes</taxon>
    </lineage>
</organism>
<dbReference type="EMBL" id="BOMM01000099">
    <property type="protein sequence ID" value="GIE16755.1"/>
    <property type="molecule type" value="Genomic_DNA"/>
</dbReference>
<proteinExistence type="predicted"/>
<dbReference type="AlphaFoldDB" id="A0A919MLE9"/>
<accession>A0A919MLE9</accession>
<protein>
    <submittedName>
        <fullName evidence="2">Uncharacterized protein</fullName>
    </submittedName>
</protein>
<evidence type="ECO:0000313" key="2">
    <source>
        <dbReference type="EMBL" id="GIE16755.1"/>
    </source>
</evidence>
<evidence type="ECO:0000313" key="3">
    <source>
        <dbReference type="Proteomes" id="UP000598174"/>
    </source>
</evidence>
<dbReference type="RefSeq" id="WP_203823077.1">
    <property type="nucleotide sequence ID" value="NZ_BAAABP010000020.1"/>
</dbReference>
<dbReference type="Proteomes" id="UP000598174">
    <property type="component" value="Unassembled WGS sequence"/>
</dbReference>
<feature type="region of interest" description="Disordered" evidence="1">
    <location>
        <begin position="206"/>
        <end position="228"/>
    </location>
</feature>
<comment type="caution">
    <text evidence="2">The sequence shown here is derived from an EMBL/GenBank/DDBJ whole genome shotgun (WGS) entry which is preliminary data.</text>
</comment>
<reference evidence="2" key="1">
    <citation type="submission" date="2021-01" db="EMBL/GenBank/DDBJ databases">
        <title>Whole genome shotgun sequence of Actinoplanes ferrugineus NBRC 15555.</title>
        <authorList>
            <person name="Komaki H."/>
            <person name="Tamura T."/>
        </authorList>
    </citation>
    <scope>NUCLEOTIDE SEQUENCE</scope>
    <source>
        <strain evidence="2">NBRC 15555</strain>
    </source>
</reference>